<accession>A0A7Y4D4F9</accession>
<dbReference type="InterPro" id="IPR051396">
    <property type="entry name" value="Bact_Antivir_Def_Nuclease"/>
</dbReference>
<dbReference type="PANTHER" id="PTHR43581:SF4">
    <property type="entry name" value="ATP_GTP PHOSPHATASE"/>
    <property type="match status" value="1"/>
</dbReference>
<evidence type="ECO:0000313" key="3">
    <source>
        <dbReference type="Proteomes" id="UP000519158"/>
    </source>
</evidence>
<reference evidence="2 3" key="1">
    <citation type="submission" date="2019-09" db="EMBL/GenBank/DDBJ databases">
        <title>Draft genome sequencing and comparative genomics of hatchery-associated Vibrios.</title>
        <authorList>
            <person name="Kehlet-Delgado H."/>
            <person name="Mueller R.S."/>
        </authorList>
    </citation>
    <scope>NUCLEOTIDE SEQUENCE [LARGE SCALE GENOMIC DNA]</scope>
    <source>
        <strain evidence="2 3">99-70-13A3</strain>
    </source>
</reference>
<name>A0A7Y4D4F9_VIBSP</name>
<gene>
    <name evidence="2" type="ORF">F0234_06850</name>
</gene>
<evidence type="ECO:0000259" key="1">
    <source>
        <dbReference type="Pfam" id="PF13175"/>
    </source>
</evidence>
<dbReference type="InterPro" id="IPR041685">
    <property type="entry name" value="AAA_GajA/Old/RecF-like"/>
</dbReference>
<dbReference type="CDD" id="cd00267">
    <property type="entry name" value="ABC_ATPase"/>
    <property type="match status" value="1"/>
</dbReference>
<proteinExistence type="predicted"/>
<dbReference type="SUPFAM" id="SSF52540">
    <property type="entry name" value="P-loop containing nucleoside triphosphate hydrolases"/>
    <property type="match status" value="1"/>
</dbReference>
<dbReference type="InterPro" id="IPR027417">
    <property type="entry name" value="P-loop_NTPase"/>
</dbReference>
<dbReference type="Gene3D" id="3.40.50.300">
    <property type="entry name" value="P-loop containing nucleotide triphosphate hydrolases"/>
    <property type="match status" value="1"/>
</dbReference>
<sequence>MKFTIENLGKIKQADIELGELTVICGGNGTNKTWLSYLIYHYLNHIYYSKNMVHELVEEVYQELKSKGKYKVEINKISNLVRNNLTEQLSELDKSIHDAFNTSSNTFKDTNVSVELDDFISSSLSEKYTSKKDGFTSEEDEEFLSFFTHDDFNDTIEGRVRYDIGTSILATIIPENFDAPYIITSERTGAALFQPDIDRSTIAINKILKELSSSNYESSKILLDELISDNKKQQSYALPIQQNLKDIRNLEKSRKKQNSFSQRNKSVIKILDQINNGDYKLIQGDLYFVNNKKSTPIAISSSAAKSQFLLDHYIKYDIGIKSIILIDEPELNLHPDNQKLMARLLVRLVNHGCKIMITTHSDHLIREINNCLMLNNDFDNKSDFMDKYGYEECDQLKPSKIRTYSIKEDGTVKDHIVGKFGVEQSIFDEIISESSKIQFELVEAIAPDMFE</sequence>
<dbReference type="RefSeq" id="WP_171328084.1">
    <property type="nucleotide sequence ID" value="NZ_CAWPOP010000024.1"/>
</dbReference>
<dbReference type="Proteomes" id="UP000519158">
    <property type="component" value="Unassembled WGS sequence"/>
</dbReference>
<dbReference type="AlphaFoldDB" id="A0A7Y4D4F9"/>
<dbReference type="PANTHER" id="PTHR43581">
    <property type="entry name" value="ATP/GTP PHOSPHATASE"/>
    <property type="match status" value="1"/>
</dbReference>
<comment type="caution">
    <text evidence="2">The sequence shown here is derived from an EMBL/GenBank/DDBJ whole genome shotgun (WGS) entry which is preliminary data.</text>
</comment>
<dbReference type="EMBL" id="VTXL01000004">
    <property type="protein sequence ID" value="NOJ12473.1"/>
    <property type="molecule type" value="Genomic_DNA"/>
</dbReference>
<dbReference type="Pfam" id="PF13175">
    <property type="entry name" value="AAA_15"/>
    <property type="match status" value="1"/>
</dbReference>
<protein>
    <submittedName>
        <fullName evidence="2">AAA family ATPase</fullName>
    </submittedName>
</protein>
<organism evidence="2 3">
    <name type="scientific">Vibrio splendidus</name>
    <dbReference type="NCBI Taxonomy" id="29497"/>
    <lineage>
        <taxon>Bacteria</taxon>
        <taxon>Pseudomonadati</taxon>
        <taxon>Pseudomonadota</taxon>
        <taxon>Gammaproteobacteria</taxon>
        <taxon>Vibrionales</taxon>
        <taxon>Vibrionaceae</taxon>
        <taxon>Vibrio</taxon>
    </lineage>
</organism>
<feature type="domain" description="Endonuclease GajA/Old nuclease/RecF-like AAA" evidence="1">
    <location>
        <begin position="2"/>
        <end position="365"/>
    </location>
</feature>
<evidence type="ECO:0000313" key="2">
    <source>
        <dbReference type="EMBL" id="NOJ12473.1"/>
    </source>
</evidence>